<proteinExistence type="predicted"/>
<dbReference type="EMBL" id="GG662504">
    <property type="protein sequence ID" value="EAS03073.2"/>
    <property type="molecule type" value="Genomic_DNA"/>
</dbReference>
<feature type="region of interest" description="Disordered" evidence="1">
    <location>
        <begin position="708"/>
        <end position="730"/>
    </location>
</feature>
<dbReference type="InterPro" id="IPR021832">
    <property type="entry name" value="ANKRD13"/>
</dbReference>
<feature type="region of interest" description="Disordered" evidence="1">
    <location>
        <begin position="639"/>
        <end position="667"/>
    </location>
</feature>
<keyword evidence="3" id="KW-1185">Reference proteome</keyword>
<dbReference type="PANTHER" id="PTHR12447">
    <property type="entry name" value="ANKYRIN REPEAT DOMAIN-CONTAINING PROTEIN 13"/>
    <property type="match status" value="1"/>
</dbReference>
<dbReference type="GO" id="GO:0005737">
    <property type="term" value="C:cytoplasm"/>
    <property type="evidence" value="ECO:0007669"/>
    <property type="project" value="TreeGrafter"/>
</dbReference>
<evidence type="ECO:0000313" key="2">
    <source>
        <dbReference type="EMBL" id="EAS03073.2"/>
    </source>
</evidence>
<dbReference type="OrthoDB" id="341259at2759"/>
<dbReference type="KEGG" id="tet:TTHERM_00444550"/>
<dbReference type="PANTHER" id="PTHR12447:SF25">
    <property type="entry name" value="ANKYRIN REPEAT DOMAIN-CONTAINING PROTEIN 13C"/>
    <property type="match status" value="1"/>
</dbReference>
<dbReference type="STRING" id="312017.I7MLU2"/>
<feature type="compositionally biased region" description="Polar residues" evidence="1">
    <location>
        <begin position="639"/>
        <end position="650"/>
    </location>
</feature>
<reference evidence="3" key="1">
    <citation type="journal article" date="2006" name="PLoS Biol.">
        <title>Macronuclear genome sequence of the ciliate Tetrahymena thermophila, a model eukaryote.</title>
        <authorList>
            <person name="Eisen J.A."/>
            <person name="Coyne R.S."/>
            <person name="Wu M."/>
            <person name="Wu D."/>
            <person name="Thiagarajan M."/>
            <person name="Wortman J.R."/>
            <person name="Badger J.H."/>
            <person name="Ren Q."/>
            <person name="Amedeo P."/>
            <person name="Jones K.M."/>
            <person name="Tallon L.J."/>
            <person name="Delcher A.L."/>
            <person name="Salzberg S.L."/>
            <person name="Silva J.C."/>
            <person name="Haas B.J."/>
            <person name="Majoros W.H."/>
            <person name="Farzad M."/>
            <person name="Carlton J.M."/>
            <person name="Smith R.K. Jr."/>
            <person name="Garg J."/>
            <person name="Pearlman R.E."/>
            <person name="Karrer K.M."/>
            <person name="Sun L."/>
            <person name="Manning G."/>
            <person name="Elde N.C."/>
            <person name="Turkewitz A.P."/>
            <person name="Asai D.J."/>
            <person name="Wilkes D.E."/>
            <person name="Wang Y."/>
            <person name="Cai H."/>
            <person name="Collins K."/>
            <person name="Stewart B.A."/>
            <person name="Lee S.R."/>
            <person name="Wilamowska K."/>
            <person name="Weinberg Z."/>
            <person name="Ruzzo W.L."/>
            <person name="Wloga D."/>
            <person name="Gaertig J."/>
            <person name="Frankel J."/>
            <person name="Tsao C.-C."/>
            <person name="Gorovsky M.A."/>
            <person name="Keeling P.J."/>
            <person name="Waller R.F."/>
            <person name="Patron N.J."/>
            <person name="Cherry J.M."/>
            <person name="Stover N.A."/>
            <person name="Krieger C.J."/>
            <person name="del Toro C."/>
            <person name="Ryder H.F."/>
            <person name="Williamson S.C."/>
            <person name="Barbeau R.A."/>
            <person name="Hamilton E.P."/>
            <person name="Orias E."/>
        </authorList>
    </citation>
    <scope>NUCLEOTIDE SEQUENCE [LARGE SCALE GENOMIC DNA]</scope>
    <source>
        <strain evidence="3">SB210</strain>
    </source>
</reference>
<evidence type="ECO:0000313" key="3">
    <source>
        <dbReference type="Proteomes" id="UP000009168"/>
    </source>
</evidence>
<dbReference type="RefSeq" id="XP_001023318.2">
    <property type="nucleotide sequence ID" value="XM_001023318.2"/>
</dbReference>
<feature type="compositionally biased region" description="Basic and acidic residues" evidence="1">
    <location>
        <begin position="711"/>
        <end position="730"/>
    </location>
</feature>
<dbReference type="InParanoid" id="I7MLU2"/>
<evidence type="ECO:0008006" key="4">
    <source>
        <dbReference type="Google" id="ProtNLM"/>
    </source>
</evidence>
<protein>
    <recommendedName>
        <fullName evidence="4">Ankyrin repeat protein</fullName>
    </recommendedName>
</protein>
<dbReference type="eggNOG" id="KOG0522">
    <property type="taxonomic scope" value="Eukaryota"/>
</dbReference>
<sequence length="798" mass="93445">MKKQTEDQPIKLNSQLFIKTDFLDIKNEKNTKSERKSFRIPEKVKMEYKTQKSLQSNNPTFYQTNINDETLKDGGIIEPNSSVSHEQFLVFQPQSLNVLPQASFTQINDSANKLKYPFQMRLSRDEGERISDIIIEGLEKEIKVIFQVGGPIQEGGKGQIKQNGIEQQNFKQQQQNQNQKLNEKQQQDLMSRSLYVVKNQPLNLLSTAQSDGSRSSGQQLRNINEQQIIPATTRIQNQQSINISKFDEGIQINSQDQFTQKQNTLLQNEHYSFEESDLQALFGNLRSRESILRQHDFLRNCNVFSFISKNQFNLSKINGDKNQQMKREEEDFMGFLKNRLKISLFLVSLFKQRIGKIQHQALFFYNYEQMNDYLTKLCYIQKYDIETKSLFEAFLQFLWHFNSTNTSYSSQDQFCQMQTSFQRYSSIYDHFKLFIYGIKLPLPRIENYTAHRAAFDQNLPLLRKILLLNNKLKISKPNDQNNLDQNVQMKNKDLFNEENYLNIQQVDLLGLNPLQLAIQMDLRESVIVCCENGSDTRQKVFPSMLNAMEMAIAKKNESIVKQILFAQQKDKQNQWESKLKQMLQQTLETIPDFSCRMKWEQESSFLLPFIKKWTPQDTYKIFKRGKSVRIDMGLSNLEQSSSDLQNTSSKSDNKESQDELKDSFVRNSSTNSNVNQLINQKILQQKSKNVSNSQNMQNVFKNKITQTFEKQSNDEQKESKSNNKETNEKEKWNKGAWSILLKENGDLLIIDHNRLTIKNVFQDISVQKVENKSDDLIQTKKEIKPWQIKDLDVSRSKN</sequence>
<dbReference type="AlphaFoldDB" id="I7MLU2"/>
<dbReference type="Proteomes" id="UP000009168">
    <property type="component" value="Unassembled WGS sequence"/>
</dbReference>
<feature type="compositionally biased region" description="Basic and acidic residues" evidence="1">
    <location>
        <begin position="651"/>
        <end position="664"/>
    </location>
</feature>
<dbReference type="GeneID" id="7826948"/>
<name>I7MLU2_TETTS</name>
<accession>I7MLU2</accession>
<organism evidence="2 3">
    <name type="scientific">Tetrahymena thermophila (strain SB210)</name>
    <dbReference type="NCBI Taxonomy" id="312017"/>
    <lineage>
        <taxon>Eukaryota</taxon>
        <taxon>Sar</taxon>
        <taxon>Alveolata</taxon>
        <taxon>Ciliophora</taxon>
        <taxon>Intramacronucleata</taxon>
        <taxon>Oligohymenophorea</taxon>
        <taxon>Hymenostomatida</taxon>
        <taxon>Tetrahymenina</taxon>
        <taxon>Tetrahymenidae</taxon>
        <taxon>Tetrahymena</taxon>
    </lineage>
</organism>
<gene>
    <name evidence="2" type="ORF">TTHERM_00444550</name>
</gene>
<evidence type="ECO:0000256" key="1">
    <source>
        <dbReference type="SAM" id="MobiDB-lite"/>
    </source>
</evidence>